<feature type="compositionally biased region" description="Pro residues" evidence="1">
    <location>
        <begin position="663"/>
        <end position="672"/>
    </location>
</feature>
<organism evidence="2 3">
    <name type="scientific">Sphaceloma murrayae</name>
    <dbReference type="NCBI Taxonomy" id="2082308"/>
    <lineage>
        <taxon>Eukaryota</taxon>
        <taxon>Fungi</taxon>
        <taxon>Dikarya</taxon>
        <taxon>Ascomycota</taxon>
        <taxon>Pezizomycotina</taxon>
        <taxon>Dothideomycetes</taxon>
        <taxon>Dothideomycetidae</taxon>
        <taxon>Myriangiales</taxon>
        <taxon>Elsinoaceae</taxon>
        <taxon>Sphaceloma</taxon>
    </lineage>
</organism>
<evidence type="ECO:0000256" key="1">
    <source>
        <dbReference type="SAM" id="MobiDB-lite"/>
    </source>
</evidence>
<proteinExistence type="predicted"/>
<evidence type="ECO:0000313" key="2">
    <source>
        <dbReference type="EMBL" id="PNS16228.1"/>
    </source>
</evidence>
<feature type="region of interest" description="Disordered" evidence="1">
    <location>
        <begin position="198"/>
        <end position="1170"/>
    </location>
</feature>
<feature type="region of interest" description="Disordered" evidence="1">
    <location>
        <begin position="1183"/>
        <end position="1536"/>
    </location>
</feature>
<reference evidence="2 3" key="1">
    <citation type="submission" date="2017-06" db="EMBL/GenBank/DDBJ databases">
        <title>Draft genome sequence of a variant of Elsinoe murrayae.</title>
        <authorList>
            <person name="Cheng Q."/>
        </authorList>
    </citation>
    <scope>NUCLEOTIDE SEQUENCE [LARGE SCALE GENOMIC DNA]</scope>
    <source>
        <strain evidence="2 3">CQ-2017a</strain>
    </source>
</reference>
<feature type="compositionally biased region" description="Polar residues" evidence="1">
    <location>
        <begin position="883"/>
        <end position="898"/>
    </location>
</feature>
<keyword evidence="3" id="KW-1185">Reference proteome</keyword>
<feature type="compositionally biased region" description="Low complexity" evidence="1">
    <location>
        <begin position="899"/>
        <end position="980"/>
    </location>
</feature>
<feature type="compositionally biased region" description="Polar residues" evidence="1">
    <location>
        <begin position="1233"/>
        <end position="1246"/>
    </location>
</feature>
<feature type="compositionally biased region" description="Acidic residues" evidence="1">
    <location>
        <begin position="1408"/>
        <end position="1417"/>
    </location>
</feature>
<feature type="compositionally biased region" description="Pro residues" evidence="1">
    <location>
        <begin position="400"/>
        <end position="409"/>
    </location>
</feature>
<feature type="compositionally biased region" description="Low complexity" evidence="1">
    <location>
        <begin position="1223"/>
        <end position="1232"/>
    </location>
</feature>
<protein>
    <submittedName>
        <fullName evidence="2">Proteinral transcriptional corepressor ssn6</fullName>
    </submittedName>
</protein>
<feature type="compositionally biased region" description="Low complexity" evidence="1">
    <location>
        <begin position="1276"/>
        <end position="1330"/>
    </location>
</feature>
<feature type="compositionally biased region" description="Polar residues" evidence="1">
    <location>
        <begin position="988"/>
        <end position="1030"/>
    </location>
</feature>
<feature type="compositionally biased region" description="Polar residues" evidence="1">
    <location>
        <begin position="1120"/>
        <end position="1136"/>
    </location>
</feature>
<sequence length="1536" mass="160046">MKPSMRTPTTAEVTLVVLTYLLLRILSSSLIGLLPVALPSLFVNVVVGAFTSLLLPHLSSEGSSQCIAEFASLLTLLVLGKIMPVPLCWLFNGACILSLAQIPQRKANRFSPKDKGLVVGADGGPSIPPAGTQNAVELPAEAIKLPTKQVDEQVTSKYPVPGQGQVDEVERGRREWERVRYLGLQPSGPIDWEALRKKDRDAPPTSGNAPKAQADAAPEPSGSLAADVESEQAAGEEQRAPGTGAEEVATGESPTQNEVEQTEQPAQDQNAGEAGNTKQGDDDASTEKADDTTAVDTRETDTGSHPVTQPQDTTSSSGAQSSQATNAESTCGTENQGRTGLPAPRRTQRQQSNSRQTIDTRKPKPVPSSQKEEQQAIAWTNADEMIPEPTPPAWTWIPAQAPPQAPPQAPAQAPARHHSQDAAAQQDQVVPSFPPPPNAPGMHQQMPHPIPQQIPQQISQQIPQHVPQQMPQQMPRRMPRPAPTQPVDDDPMEGIVESGMAATQAIPAATQKVPNGPATGEDATGTARDTAQQDGSPSNMPDGGQVPGYGASHAPQEAPQAPQNADHGKRLPETPSGNPQNQQSQQSQQSQYAPTLPESGSNGPRDQSEIPSVGATPQPVRSAPAPTPKSGLPEPGSNGLQDQSNAPPGKATPQPVPSAAVPTPQPGLPDPRPSGLKNQPNILSRGASPKPIPPALAPTSQPGLPDPAPKGLQDQSKVPSDNATPQRIPPAPVPSPQAGLPNPAPTDLPSTPNWTPAATPKTEQGTETPTKSVPRTLDGDYLLGYKIRQKGPPPPTDEQRRRIQDDERRKAALKAKREDEDKKRRQTAEKAFEEMKKKKAAAAAPQDVDMDGNARRGPVTPNTTTAPSTSAAPNTAPAPRSHVAQNNSAASNGISNDNPASTDTATPKTSTTPDTTAAAKKTAASDQAVASKEPAAPKDPSASSTSAASGTQPPSATHDAAAASKSKPTASPSATSKPASQDVDMGQDYQSATARQQTPTDTQPAASRQNSTSSQSAMPRPKSWSNTLNSRRGRRSQNPRGIPTSAAATIPQQRLPDQMHFGDLAQHNGTGPVGVGTGLTPSQMASGFTQGSQTIGSGSNSQAPLGSAPLPAFDQGADGTHSTPTQTDGSLPPSQSRTEDDTMIDAPNAPVRSARPGARSTRRNADAGYQALTAKRQAAFKKLAVPRPIPMNIDESATSDGAEASAAQTQEHPGSGKGGIAGGSATTSGPSTQNKDPSWTTSQASADGTIDPSLLSQRPQAPQRPQETQRPQAPHASQAPQVPQGPQGPQAPQAPQGLQRPQGPQGLQGPQRPQGSQAPQGPQAPQTQSCFPPPQPPHTTGTPQQPLLPGAPPSNLDPALRGSGPTPQGRKIAKAVPRRRGNFPSIPRPSTPPRPSMPQPSAPRPSTPEDEDIDAFLDEAQRLMGAENNVSRPLPAHDPITGLPRFPGPGSASSSPFNPAGAANASYPTGRSNARDMPWGTTGGVYREGRSGYPASGQGNVRNGSMPPIPDTPLNPGDAEDLDALDATQDDESEEE</sequence>
<name>A0A2K1QM48_9PEZI</name>
<feature type="compositionally biased region" description="Basic and acidic residues" evidence="1">
    <location>
        <begin position="797"/>
        <end position="836"/>
    </location>
</feature>
<feature type="compositionally biased region" description="Low complexity" evidence="1">
    <location>
        <begin position="860"/>
        <end position="879"/>
    </location>
</feature>
<feature type="compositionally biased region" description="Polar residues" evidence="1">
    <location>
        <begin position="1254"/>
        <end position="1271"/>
    </location>
</feature>
<comment type="caution">
    <text evidence="2">The sequence shown here is derived from an EMBL/GenBank/DDBJ whole genome shotgun (WGS) entry which is preliminary data.</text>
</comment>
<feature type="compositionally biased region" description="Polar residues" evidence="1">
    <location>
        <begin position="252"/>
        <end position="270"/>
    </location>
</feature>
<feature type="compositionally biased region" description="Polar residues" evidence="1">
    <location>
        <begin position="527"/>
        <end position="539"/>
    </location>
</feature>
<dbReference type="InParanoid" id="A0A2K1QM48"/>
<feature type="compositionally biased region" description="Low complexity" evidence="1">
    <location>
        <begin position="554"/>
        <end position="563"/>
    </location>
</feature>
<feature type="compositionally biased region" description="Polar residues" evidence="1">
    <location>
        <begin position="748"/>
        <end position="773"/>
    </location>
</feature>
<feature type="compositionally biased region" description="Polar residues" evidence="1">
    <location>
        <begin position="713"/>
        <end position="725"/>
    </location>
</feature>
<dbReference type="EMBL" id="NKHZ01000058">
    <property type="protein sequence ID" value="PNS16228.1"/>
    <property type="molecule type" value="Genomic_DNA"/>
</dbReference>
<dbReference type="Proteomes" id="UP000243797">
    <property type="component" value="Unassembled WGS sequence"/>
</dbReference>
<feature type="compositionally biased region" description="Low complexity" evidence="1">
    <location>
        <begin position="580"/>
        <end position="591"/>
    </location>
</feature>
<feature type="compositionally biased region" description="Basic residues" evidence="1">
    <location>
        <begin position="1371"/>
        <end position="1381"/>
    </location>
</feature>
<accession>A0A2K1QM48</accession>
<evidence type="ECO:0000313" key="3">
    <source>
        <dbReference type="Proteomes" id="UP000243797"/>
    </source>
</evidence>
<feature type="compositionally biased region" description="Low complexity" evidence="1">
    <location>
        <begin position="311"/>
        <end position="327"/>
    </location>
</feature>
<feature type="compositionally biased region" description="Polar residues" evidence="1">
    <location>
        <begin position="328"/>
        <end position="338"/>
    </location>
</feature>
<feature type="compositionally biased region" description="Pro residues" evidence="1">
    <location>
        <begin position="1386"/>
        <end position="1406"/>
    </location>
</feature>
<feature type="compositionally biased region" description="Basic and acidic residues" evidence="1">
    <location>
        <begin position="279"/>
        <end position="302"/>
    </location>
</feature>
<feature type="compositionally biased region" description="Low complexity" evidence="1">
    <location>
        <begin position="440"/>
        <end position="476"/>
    </location>
</feature>
<feature type="compositionally biased region" description="Acidic residues" evidence="1">
    <location>
        <begin position="1518"/>
        <end position="1536"/>
    </location>
</feature>
<gene>
    <name evidence="2" type="ORF">CAC42_6335</name>
</gene>
<feature type="compositionally biased region" description="Low complexity" evidence="1">
    <location>
        <begin position="1448"/>
        <end position="1466"/>
    </location>
</feature>
<feature type="compositionally biased region" description="Polar residues" evidence="1">
    <location>
        <begin position="1082"/>
        <end position="1104"/>
    </location>
</feature>